<sequence>MNEHPQNIGIFVSGNEAAVVGPSDLVQKFMDELSINPDLAGNAKKATLNAVAAAAGLSAIGSSMAGKTFTLTADSADLVEKFRHFAPEGPLAGVIRGAQGRIVGHAKFEPAAVNPMAMSNVAMLSAAAALKAALADLEQLVEAMDIKLDRLLSDNRAKALGDVQGITQVLEKAYSLYEETGRISETTWAQVSGHATALAQASSHALNQLDVIADSLKKGSAGERADAAKHVSGSELRSWLVLLAACQANQTRLDTLEIVHAARSAPEDLEFHRAATERAAAQQHELAGLRMQRLNDAVADTASINDFSRVINPLRSRSTLNAVEIIVKIVRQFAAIYGLEDLVYGTVERESWRKSLSDLKGQTRQVLGSVAQSVPETVGKAKPQIKKLGEIDLGRPKWARRTKADEPKQLESTPDDPEAFTPNEG</sequence>
<keyword evidence="4" id="KW-1185">Reference proteome</keyword>
<name>A0ABT6CQ15_9MICC</name>
<comment type="caution">
    <text evidence="3">The sequence shown here is derived from an EMBL/GenBank/DDBJ whole genome shotgun (WGS) entry which is preliminary data.</text>
</comment>
<gene>
    <name evidence="3" type="ORF">P4U43_00335</name>
</gene>
<dbReference type="EMBL" id="JAROKN010000001">
    <property type="protein sequence ID" value="MDF9276235.1"/>
    <property type="molecule type" value="Genomic_DNA"/>
</dbReference>
<dbReference type="RefSeq" id="WP_277356940.1">
    <property type="nucleotide sequence ID" value="NZ_JAROKN010000001.1"/>
</dbReference>
<evidence type="ECO:0000256" key="2">
    <source>
        <dbReference type="SAM" id="MobiDB-lite"/>
    </source>
</evidence>
<proteinExistence type="predicted"/>
<organism evidence="3 4">
    <name type="scientific">Arthrobacter vasquezii</name>
    <dbReference type="NCBI Taxonomy" id="2977629"/>
    <lineage>
        <taxon>Bacteria</taxon>
        <taxon>Bacillati</taxon>
        <taxon>Actinomycetota</taxon>
        <taxon>Actinomycetes</taxon>
        <taxon>Micrococcales</taxon>
        <taxon>Micrococcaceae</taxon>
        <taxon>Arthrobacter</taxon>
    </lineage>
</organism>
<keyword evidence="1" id="KW-0175">Coiled coil</keyword>
<feature type="coiled-coil region" evidence="1">
    <location>
        <begin position="127"/>
        <end position="154"/>
    </location>
</feature>
<feature type="region of interest" description="Disordered" evidence="2">
    <location>
        <begin position="378"/>
        <end position="425"/>
    </location>
</feature>
<evidence type="ECO:0000313" key="3">
    <source>
        <dbReference type="EMBL" id="MDF9276235.1"/>
    </source>
</evidence>
<accession>A0ABT6CQ15</accession>
<evidence type="ECO:0000256" key="1">
    <source>
        <dbReference type="SAM" id="Coils"/>
    </source>
</evidence>
<reference evidence="3 4" key="1">
    <citation type="journal article" date="2023" name="Int. J. Syst. Evol. Microbiol.">
        <title>Arthrobacter vasquezii sp. nov., isolated from a soil sample from Union Glacier, Antarctica.</title>
        <authorList>
            <person name="Valenzuela-Ibaceta F."/>
            <person name="Carrasco V."/>
            <person name="Lagos-Moraga S."/>
            <person name="Dietz-Vargas C."/>
            <person name="Navarro C.A."/>
            <person name="Perez-Donoso J.M."/>
        </authorList>
    </citation>
    <scope>NUCLEOTIDE SEQUENCE [LARGE SCALE GENOMIC DNA]</scope>
    <source>
        <strain evidence="3 4">EH-1B-1</strain>
    </source>
</reference>
<dbReference type="Proteomes" id="UP001220456">
    <property type="component" value="Unassembled WGS sequence"/>
</dbReference>
<protein>
    <submittedName>
        <fullName evidence="3">Uncharacterized protein</fullName>
    </submittedName>
</protein>
<evidence type="ECO:0000313" key="4">
    <source>
        <dbReference type="Proteomes" id="UP001220456"/>
    </source>
</evidence>